<feature type="transmembrane region" description="Helical" evidence="7">
    <location>
        <begin position="334"/>
        <end position="353"/>
    </location>
</feature>
<keyword evidence="10" id="KW-1185">Reference proteome</keyword>
<dbReference type="RefSeq" id="WP_094059980.1">
    <property type="nucleotide sequence ID" value="NZ_CP022530.1"/>
</dbReference>
<evidence type="ECO:0000313" key="10">
    <source>
        <dbReference type="Proteomes" id="UP000202440"/>
    </source>
</evidence>
<keyword evidence="4 7" id="KW-0812">Transmembrane</keyword>
<feature type="transmembrane region" description="Helical" evidence="7">
    <location>
        <begin position="305"/>
        <end position="327"/>
    </location>
</feature>
<evidence type="ECO:0000259" key="8">
    <source>
        <dbReference type="Pfam" id="PF06808"/>
    </source>
</evidence>
<keyword evidence="5 7" id="KW-1133">Transmembrane helix</keyword>
<evidence type="ECO:0000256" key="6">
    <source>
        <dbReference type="ARBA" id="ARBA00023136"/>
    </source>
</evidence>
<dbReference type="Proteomes" id="UP000202440">
    <property type="component" value="Chromosome"/>
</dbReference>
<dbReference type="PANTHER" id="PTHR33362">
    <property type="entry name" value="SIALIC ACID TRAP TRANSPORTER PERMEASE PROTEIN SIAT-RELATED"/>
    <property type="match status" value="1"/>
</dbReference>
<dbReference type="OrthoDB" id="9796052at2"/>
<feature type="transmembrane region" description="Helical" evidence="7">
    <location>
        <begin position="241"/>
        <end position="260"/>
    </location>
</feature>
<protein>
    <recommendedName>
        <fullName evidence="7">TRAP transporter large permease protein</fullName>
    </recommendedName>
</protein>
<reference evidence="9 10" key="1">
    <citation type="submission" date="2017-07" db="EMBL/GenBank/DDBJ databases">
        <title>Annotated genome sequence of Bacterioplanes sanyensis isolated from Red Sea.</title>
        <authorList>
            <person name="Rehman Z.U."/>
        </authorList>
    </citation>
    <scope>NUCLEOTIDE SEQUENCE [LARGE SCALE GENOMIC DNA]</scope>
    <source>
        <strain evidence="9 10">NV9</strain>
    </source>
</reference>
<keyword evidence="3 7" id="KW-0997">Cell inner membrane</keyword>
<feature type="transmembrane region" description="Helical" evidence="7">
    <location>
        <begin position="217"/>
        <end position="235"/>
    </location>
</feature>
<evidence type="ECO:0000313" key="9">
    <source>
        <dbReference type="EMBL" id="ASP38794.1"/>
    </source>
</evidence>
<keyword evidence="6 7" id="KW-0472">Membrane</keyword>
<keyword evidence="2" id="KW-1003">Cell membrane</keyword>
<dbReference type="Pfam" id="PF06808">
    <property type="entry name" value="DctM"/>
    <property type="match status" value="1"/>
</dbReference>
<dbReference type="NCBIfam" id="TIGR00786">
    <property type="entry name" value="dctM"/>
    <property type="match status" value="1"/>
</dbReference>
<organism evidence="9 10">
    <name type="scientific">Bacterioplanes sanyensis</name>
    <dbReference type="NCBI Taxonomy" id="1249553"/>
    <lineage>
        <taxon>Bacteria</taxon>
        <taxon>Pseudomonadati</taxon>
        <taxon>Pseudomonadota</taxon>
        <taxon>Gammaproteobacteria</taxon>
        <taxon>Oceanospirillales</taxon>
        <taxon>Oceanospirillaceae</taxon>
        <taxon>Bacterioplanes</taxon>
    </lineage>
</organism>
<feature type="transmembrane region" description="Helical" evidence="7">
    <location>
        <begin position="272"/>
        <end position="293"/>
    </location>
</feature>
<comment type="function">
    <text evidence="7">Part of the tripartite ATP-independent periplasmic (TRAP) transport system.</text>
</comment>
<dbReference type="InterPro" id="IPR010656">
    <property type="entry name" value="DctM"/>
</dbReference>
<feature type="transmembrane region" description="Helical" evidence="7">
    <location>
        <begin position="172"/>
        <end position="196"/>
    </location>
</feature>
<evidence type="ECO:0000256" key="2">
    <source>
        <dbReference type="ARBA" id="ARBA00022475"/>
    </source>
</evidence>
<name>A0A222FJX7_9GAMM</name>
<dbReference type="PIRSF" id="PIRSF006066">
    <property type="entry name" value="HI0050"/>
    <property type="match status" value="1"/>
</dbReference>
<feature type="domain" description="TRAP C4-dicarboxylate transport system permease DctM subunit" evidence="8">
    <location>
        <begin position="6"/>
        <end position="416"/>
    </location>
</feature>
<evidence type="ECO:0000256" key="1">
    <source>
        <dbReference type="ARBA" id="ARBA00004429"/>
    </source>
</evidence>
<evidence type="ECO:0000256" key="7">
    <source>
        <dbReference type="RuleBase" id="RU369079"/>
    </source>
</evidence>
<dbReference type="GO" id="GO:0022857">
    <property type="term" value="F:transmembrane transporter activity"/>
    <property type="evidence" value="ECO:0007669"/>
    <property type="project" value="UniProtKB-UniRule"/>
</dbReference>
<comment type="subunit">
    <text evidence="7">The complex comprises the extracytoplasmic solute receptor protein and the two transmembrane proteins.</text>
</comment>
<comment type="subcellular location">
    <subcellularLocation>
        <location evidence="1 7">Cell inner membrane</location>
        <topology evidence="1 7">Multi-pass membrane protein</topology>
    </subcellularLocation>
</comment>
<comment type="caution">
    <text evidence="7">Lacks conserved residue(s) required for the propagation of feature annotation.</text>
</comment>
<dbReference type="KEGG" id="bsan:CHH28_08915"/>
<feature type="transmembrane region" description="Helical" evidence="7">
    <location>
        <begin position="359"/>
        <end position="386"/>
    </location>
</feature>
<accession>A0A222FJX7</accession>
<sequence>MALTLIVIMIVLLLLGFPMMIPLTAAALTGFYMMFDGIGQMDTFIQQVIAGIRPASLIAVPMFILAADIMTRGQSASRIIDMVMTYIGHLRGGLAISTATSCTLFGAVSGSTQATVVAVGSTLRPKLLKAGYSDPFSLALIINASDIAFLIPPSIGMIIYGVISETSIAELFLAGIGPGLLILALFSLYCLIYATINKVPTEEKSSWLERWQATKRAIWPLFFPVIVIGGIYGGVFSPTEAAAVCVFYALILEFLVFRSLSYRDLHEIAKTTGLVTAVVFILVGIGNGFSWIISFAQVPQAVLDAIGINDMGPTAVLATISIAFFIACMFVDPIVVILVLTPIFAPAVAATGLDPVHVGIIITLQVAIGSATPPFGCDIFTAIAVFKRPYWEVIRGTAPFIAMLLLASLTLIFFPQVMIFSYI</sequence>
<gene>
    <name evidence="9" type="ORF">CHH28_08915</name>
</gene>
<feature type="transmembrane region" description="Helical" evidence="7">
    <location>
        <begin position="50"/>
        <end position="70"/>
    </location>
</feature>
<evidence type="ECO:0000256" key="5">
    <source>
        <dbReference type="ARBA" id="ARBA00022989"/>
    </source>
</evidence>
<comment type="similarity">
    <text evidence="7">Belongs to the TRAP transporter large permease family.</text>
</comment>
<evidence type="ECO:0000256" key="4">
    <source>
        <dbReference type="ARBA" id="ARBA00022692"/>
    </source>
</evidence>
<feature type="transmembrane region" description="Helical" evidence="7">
    <location>
        <begin position="398"/>
        <end position="422"/>
    </location>
</feature>
<dbReference type="InterPro" id="IPR004681">
    <property type="entry name" value="TRAP_DctM"/>
</dbReference>
<dbReference type="GO" id="GO:0005886">
    <property type="term" value="C:plasma membrane"/>
    <property type="evidence" value="ECO:0007669"/>
    <property type="project" value="UniProtKB-SubCell"/>
</dbReference>
<dbReference type="AlphaFoldDB" id="A0A222FJX7"/>
<proteinExistence type="inferred from homology"/>
<feature type="transmembrane region" description="Helical" evidence="7">
    <location>
        <begin position="136"/>
        <end position="160"/>
    </location>
</feature>
<evidence type="ECO:0000256" key="3">
    <source>
        <dbReference type="ARBA" id="ARBA00022519"/>
    </source>
</evidence>
<keyword evidence="7" id="KW-0813">Transport</keyword>
<dbReference type="EMBL" id="CP022530">
    <property type="protein sequence ID" value="ASP38794.1"/>
    <property type="molecule type" value="Genomic_DNA"/>
</dbReference>